<sequence length="311" mass="35189">MFLETQHLGKQFERQLALDDVNLQIRQGDVYGLIGPNGAGKTTLLRVLALADEPTLGKVWFDGQPLVYGRHLPAQKQRIGFLPDDYPLYNEMLVWHYLDYMARLYLMQEPQRADRINQVLELVQLESKRDSRIGTLSRGMRQRLSLAQAIIHQPDLLLMDEPVSGLDPLARSQFRQIVKRLQAEGMTIIISSHILSDLEDFCSAVGVMEQGRLVESALLSDLYDRLSVRRLSISVLDELARLQALLAQQGQIQAIEVVDDTTLQATFSGNDGDRLALLKTLMEAGVAITDFHVTQENLESIFLKMDYQRTA</sequence>
<evidence type="ECO:0000256" key="4">
    <source>
        <dbReference type="ARBA" id="ARBA00022840"/>
    </source>
</evidence>
<dbReference type="PROSITE" id="PS50893">
    <property type="entry name" value="ABC_TRANSPORTER_2"/>
    <property type="match status" value="1"/>
</dbReference>
<keyword evidence="3" id="KW-0547">Nucleotide-binding</keyword>
<reference evidence="6" key="1">
    <citation type="submission" date="2020-10" db="EMBL/GenBank/DDBJ databases">
        <authorList>
            <person name="Castelo-Branco R."/>
            <person name="Eusebio N."/>
            <person name="Adriana R."/>
            <person name="Vieira A."/>
            <person name="Brugerolle De Fraissinette N."/>
            <person name="Rezende De Castro R."/>
            <person name="Schneider M.P."/>
            <person name="Vasconcelos V."/>
            <person name="Leao P.N."/>
        </authorList>
    </citation>
    <scope>NUCLEOTIDE SEQUENCE</scope>
    <source>
        <strain evidence="6">LEGE 11480</strain>
    </source>
</reference>
<dbReference type="RefSeq" id="WP_264325744.1">
    <property type="nucleotide sequence ID" value="NZ_JADEXQ010000047.1"/>
</dbReference>
<keyword evidence="7" id="KW-1185">Reference proteome</keyword>
<dbReference type="PANTHER" id="PTHR43335">
    <property type="entry name" value="ABC TRANSPORTER, ATP-BINDING PROTEIN"/>
    <property type="match status" value="1"/>
</dbReference>
<dbReference type="SUPFAM" id="SSF52540">
    <property type="entry name" value="P-loop containing nucleoside triphosphate hydrolases"/>
    <property type="match status" value="1"/>
</dbReference>
<dbReference type="InterPro" id="IPR003439">
    <property type="entry name" value="ABC_transporter-like_ATP-bd"/>
</dbReference>
<dbReference type="Pfam" id="PF00005">
    <property type="entry name" value="ABC_tran"/>
    <property type="match status" value="1"/>
</dbReference>
<dbReference type="GO" id="GO:0016887">
    <property type="term" value="F:ATP hydrolysis activity"/>
    <property type="evidence" value="ECO:0007669"/>
    <property type="project" value="InterPro"/>
</dbReference>
<comment type="similarity">
    <text evidence="1">Belongs to the ABC transporter superfamily.</text>
</comment>
<dbReference type="InterPro" id="IPR003593">
    <property type="entry name" value="AAA+_ATPase"/>
</dbReference>
<organism evidence="6 7">
    <name type="scientific">Romeriopsis navalis LEGE 11480</name>
    <dbReference type="NCBI Taxonomy" id="2777977"/>
    <lineage>
        <taxon>Bacteria</taxon>
        <taxon>Bacillati</taxon>
        <taxon>Cyanobacteriota</taxon>
        <taxon>Cyanophyceae</taxon>
        <taxon>Leptolyngbyales</taxon>
        <taxon>Leptolyngbyaceae</taxon>
        <taxon>Romeriopsis</taxon>
        <taxon>Romeriopsis navalis</taxon>
    </lineage>
</organism>
<keyword evidence="4 6" id="KW-0067">ATP-binding</keyword>
<evidence type="ECO:0000256" key="1">
    <source>
        <dbReference type="ARBA" id="ARBA00005417"/>
    </source>
</evidence>
<accession>A0A928Z4D4</accession>
<dbReference type="EMBL" id="JADEXQ010000047">
    <property type="protein sequence ID" value="MBE9030917.1"/>
    <property type="molecule type" value="Genomic_DNA"/>
</dbReference>
<protein>
    <submittedName>
        <fullName evidence="6">ABC transporter ATP-binding protein</fullName>
    </submittedName>
</protein>
<evidence type="ECO:0000313" key="6">
    <source>
        <dbReference type="EMBL" id="MBE9030917.1"/>
    </source>
</evidence>
<dbReference type="Proteomes" id="UP000625316">
    <property type="component" value="Unassembled WGS sequence"/>
</dbReference>
<dbReference type="GO" id="GO:0005524">
    <property type="term" value="F:ATP binding"/>
    <property type="evidence" value="ECO:0007669"/>
    <property type="project" value="UniProtKB-KW"/>
</dbReference>
<name>A0A928Z4D4_9CYAN</name>
<evidence type="ECO:0000259" key="5">
    <source>
        <dbReference type="PROSITE" id="PS50893"/>
    </source>
</evidence>
<dbReference type="AlphaFoldDB" id="A0A928Z4D4"/>
<evidence type="ECO:0000313" key="7">
    <source>
        <dbReference type="Proteomes" id="UP000625316"/>
    </source>
</evidence>
<dbReference type="Gene3D" id="3.40.50.300">
    <property type="entry name" value="P-loop containing nucleotide triphosphate hydrolases"/>
    <property type="match status" value="1"/>
</dbReference>
<dbReference type="SMART" id="SM00382">
    <property type="entry name" value="AAA"/>
    <property type="match status" value="1"/>
</dbReference>
<dbReference type="CDD" id="cd03230">
    <property type="entry name" value="ABC_DR_subfamily_A"/>
    <property type="match status" value="1"/>
</dbReference>
<gene>
    <name evidence="6" type="ORF">IQ266_14365</name>
</gene>
<evidence type="ECO:0000256" key="3">
    <source>
        <dbReference type="ARBA" id="ARBA00022741"/>
    </source>
</evidence>
<evidence type="ECO:0000256" key="2">
    <source>
        <dbReference type="ARBA" id="ARBA00022448"/>
    </source>
</evidence>
<dbReference type="PANTHER" id="PTHR43335:SF3">
    <property type="entry name" value="ABC TRANSPORTER"/>
    <property type="match status" value="1"/>
</dbReference>
<proteinExistence type="inferred from homology"/>
<dbReference type="InterPro" id="IPR027417">
    <property type="entry name" value="P-loop_NTPase"/>
</dbReference>
<keyword evidence="2" id="KW-0813">Transport</keyword>
<feature type="domain" description="ABC transporter" evidence="5">
    <location>
        <begin position="3"/>
        <end position="235"/>
    </location>
</feature>
<comment type="caution">
    <text evidence="6">The sequence shown here is derived from an EMBL/GenBank/DDBJ whole genome shotgun (WGS) entry which is preliminary data.</text>
</comment>